<protein>
    <submittedName>
        <fullName evidence="1">Uncharacterized protein</fullName>
    </submittedName>
</protein>
<proteinExistence type="predicted"/>
<comment type="caution">
    <text evidence="1">The sequence shown here is derived from an EMBL/GenBank/DDBJ whole genome shotgun (WGS) entry which is preliminary data.</text>
</comment>
<name>A0A2V0RA47_9ZZZZ</name>
<reference evidence="1" key="1">
    <citation type="submission" date="2017-04" db="EMBL/GenBank/DDBJ databases">
        <title>Unveiling RNA virosphere associated with marine microorganisms.</title>
        <authorList>
            <person name="Urayama S."/>
            <person name="Takaki Y."/>
            <person name="Nishi S."/>
            <person name="Yoshida Y."/>
            <person name="Deguchi S."/>
            <person name="Takai K."/>
            <person name="Nunoura T."/>
        </authorList>
    </citation>
    <scope>NUCLEOTIDE SEQUENCE</scope>
</reference>
<evidence type="ECO:0000313" key="1">
    <source>
        <dbReference type="EMBL" id="GBH22193.1"/>
    </source>
</evidence>
<sequence>MAERIPELVKVEALRMPGIDAEAGRLEEDGVLTIGNHDWSITTTNPTLKTYLDQIILVLSGGGGPTPLTAKIARETQKEAEDAVRELKYETDKMVESARAPQDDIGM</sequence>
<dbReference type="EMBL" id="BDQA01000760">
    <property type="protein sequence ID" value="GBH22193.1"/>
    <property type="molecule type" value="Genomic_RNA"/>
</dbReference>
<dbReference type="AlphaFoldDB" id="A0A2V0RA47"/>
<accession>A0A2V0RA47</accession>
<organism evidence="1">
    <name type="scientific">viral metagenome</name>
    <dbReference type="NCBI Taxonomy" id="1070528"/>
    <lineage>
        <taxon>unclassified sequences</taxon>
        <taxon>metagenomes</taxon>
        <taxon>organismal metagenomes</taxon>
    </lineage>
</organism>